<evidence type="ECO:0000256" key="2">
    <source>
        <dbReference type="SAM" id="Phobius"/>
    </source>
</evidence>
<feature type="compositionally biased region" description="Basic and acidic residues" evidence="1">
    <location>
        <begin position="327"/>
        <end position="342"/>
    </location>
</feature>
<dbReference type="Proteomes" id="UP000245119">
    <property type="component" value="Linkage Group LG6"/>
</dbReference>
<accession>A0A2T7P485</accession>
<keyword evidence="4" id="KW-1185">Reference proteome</keyword>
<comment type="caution">
    <text evidence="3">The sequence shown here is derived from an EMBL/GenBank/DDBJ whole genome shotgun (WGS) entry which is preliminary data.</text>
</comment>
<feature type="region of interest" description="Disordered" evidence="1">
    <location>
        <begin position="154"/>
        <end position="190"/>
    </location>
</feature>
<feature type="transmembrane region" description="Helical" evidence="2">
    <location>
        <begin position="196"/>
        <end position="222"/>
    </location>
</feature>
<proteinExistence type="predicted"/>
<evidence type="ECO:0000313" key="4">
    <source>
        <dbReference type="Proteomes" id="UP000245119"/>
    </source>
</evidence>
<keyword evidence="2" id="KW-1133">Transmembrane helix</keyword>
<dbReference type="AlphaFoldDB" id="A0A2T7P485"/>
<keyword evidence="2" id="KW-0812">Transmembrane</keyword>
<organism evidence="3 4">
    <name type="scientific">Pomacea canaliculata</name>
    <name type="common">Golden apple snail</name>
    <dbReference type="NCBI Taxonomy" id="400727"/>
    <lineage>
        <taxon>Eukaryota</taxon>
        <taxon>Metazoa</taxon>
        <taxon>Spiralia</taxon>
        <taxon>Lophotrochozoa</taxon>
        <taxon>Mollusca</taxon>
        <taxon>Gastropoda</taxon>
        <taxon>Caenogastropoda</taxon>
        <taxon>Architaenioglossa</taxon>
        <taxon>Ampullarioidea</taxon>
        <taxon>Ampullariidae</taxon>
        <taxon>Pomacea</taxon>
    </lineage>
</organism>
<feature type="region of interest" description="Disordered" evidence="1">
    <location>
        <begin position="312"/>
        <end position="417"/>
    </location>
</feature>
<gene>
    <name evidence="3" type="ORF">C0Q70_10808</name>
</gene>
<protein>
    <submittedName>
        <fullName evidence="3">Uncharacterized protein</fullName>
    </submittedName>
</protein>
<dbReference type="EMBL" id="PZQS01000006">
    <property type="protein sequence ID" value="PVD28221.1"/>
    <property type="molecule type" value="Genomic_DNA"/>
</dbReference>
<name>A0A2T7P485_POMCA</name>
<feature type="region of interest" description="Disordered" evidence="1">
    <location>
        <begin position="253"/>
        <end position="276"/>
    </location>
</feature>
<sequence length="437" mass="47489">MWHTAPVVSLRPQHRHQGGSLQRAPAALVLQTDSIMIDMCMPGETTITGRKLFAHLDWRIQRRDPLGGAVCRCTAESTHWPTTNTIAVFVVDVRLNVARQAQCSETVIMLRSGRESRRLDCVTSRDPRLAFPFVALLNHSNVATMETFLADQQPDQRAGGHPADLRPTGLCPLSRDTEETESNATASVSEESEQHVGAIAGGVAGGVILCFVVAVAVTPIVVRRCKRGRHGQYSEPGDSADVFGDVYYTTPDVINGQRPSPSMLNRDGKLPPKTTTVSDYYNSGTGGGDFALYISPADVREKKRVVRIVSTPDIADNGGDSYSSPLDFRDRRRQQDSVDSDNKPPTLPPKLEARASAVGKADAEEGYATLERNRSGSAVENEEADGSYSHLGPAPGVVQRQPELRQGSNKNVSTAEDCLEEARCKENDAYVGDDVFD</sequence>
<evidence type="ECO:0000313" key="3">
    <source>
        <dbReference type="EMBL" id="PVD28221.1"/>
    </source>
</evidence>
<evidence type="ECO:0000256" key="1">
    <source>
        <dbReference type="SAM" id="MobiDB-lite"/>
    </source>
</evidence>
<keyword evidence="2" id="KW-0472">Membrane</keyword>
<reference evidence="3 4" key="1">
    <citation type="submission" date="2018-04" db="EMBL/GenBank/DDBJ databases">
        <title>The genome of golden apple snail Pomacea canaliculata provides insight into stress tolerance and invasive adaptation.</title>
        <authorList>
            <person name="Liu C."/>
            <person name="Liu B."/>
            <person name="Ren Y."/>
            <person name="Zhang Y."/>
            <person name="Wang H."/>
            <person name="Li S."/>
            <person name="Jiang F."/>
            <person name="Yin L."/>
            <person name="Zhang G."/>
            <person name="Qian W."/>
            <person name="Fan W."/>
        </authorList>
    </citation>
    <scope>NUCLEOTIDE SEQUENCE [LARGE SCALE GENOMIC DNA]</scope>
    <source>
        <strain evidence="3">SZHN2017</strain>
        <tissue evidence="3">Muscle</tissue>
    </source>
</reference>